<comment type="similarity">
    <text evidence="1 9 10">Belongs to the peptidase S8 family.</text>
</comment>
<dbReference type="SUPFAM" id="SSF52025">
    <property type="entry name" value="PA domain"/>
    <property type="match status" value="1"/>
</dbReference>
<dbReference type="GO" id="GO:0004252">
    <property type="term" value="F:serine-type endopeptidase activity"/>
    <property type="evidence" value="ECO:0007669"/>
    <property type="project" value="UniProtKB-UniRule"/>
</dbReference>
<keyword evidence="15" id="KW-1185">Reference proteome</keyword>
<dbReference type="PROSITE" id="PS00138">
    <property type="entry name" value="SUBTILASE_SER"/>
    <property type="match status" value="1"/>
</dbReference>
<feature type="region of interest" description="Disordered" evidence="11">
    <location>
        <begin position="548"/>
        <end position="567"/>
    </location>
</feature>
<keyword evidence="6 9" id="KW-0378">Hydrolase</keyword>
<feature type="active site" description="Charge relay system" evidence="8 9">
    <location>
        <position position="218"/>
    </location>
</feature>
<protein>
    <submittedName>
        <fullName evidence="14">Minor extracellular protease vpr</fullName>
    </submittedName>
</protein>
<feature type="domain" description="SLH" evidence="13">
    <location>
        <begin position="1146"/>
        <end position="1206"/>
    </location>
</feature>
<dbReference type="InterPro" id="IPR022398">
    <property type="entry name" value="Peptidase_S8_His-AS"/>
</dbReference>
<dbReference type="InterPro" id="IPR036852">
    <property type="entry name" value="Peptidase_S8/S53_dom_sf"/>
</dbReference>
<evidence type="ECO:0000256" key="12">
    <source>
        <dbReference type="SAM" id="SignalP"/>
    </source>
</evidence>
<dbReference type="EMBL" id="CCXS01000001">
    <property type="protein sequence ID" value="CEG22006.1"/>
    <property type="molecule type" value="Genomic_DNA"/>
</dbReference>
<reference evidence="14 15" key="1">
    <citation type="submission" date="2014-09" db="EMBL/GenBank/DDBJ databases">
        <authorList>
            <person name="Urmite Genomes Urmite Genomes"/>
        </authorList>
    </citation>
    <scope>NUCLEOTIDE SEQUENCE [LARGE SCALE GENOMIC DNA]</scope>
    <source>
        <strain evidence="14 15">ES2</strain>
    </source>
</reference>
<dbReference type="AlphaFoldDB" id="A0A098EL54"/>
<dbReference type="PROSITE" id="PS51892">
    <property type="entry name" value="SUBTILASE"/>
    <property type="match status" value="1"/>
</dbReference>
<dbReference type="InterPro" id="IPR001119">
    <property type="entry name" value="SLH_dom"/>
</dbReference>
<evidence type="ECO:0000256" key="10">
    <source>
        <dbReference type="RuleBase" id="RU003355"/>
    </source>
</evidence>
<evidence type="ECO:0000256" key="8">
    <source>
        <dbReference type="PIRSR" id="PIRSR615500-1"/>
    </source>
</evidence>
<dbReference type="STRING" id="1499687.BN1080_00926"/>
<evidence type="ECO:0000256" key="4">
    <source>
        <dbReference type="ARBA" id="ARBA00022670"/>
    </source>
</evidence>
<dbReference type="InterPro" id="IPR023828">
    <property type="entry name" value="Peptidase_S8_Ser-AS"/>
</dbReference>
<dbReference type="InterPro" id="IPR034213">
    <property type="entry name" value="S8_Vpr-like"/>
</dbReference>
<evidence type="ECO:0000256" key="3">
    <source>
        <dbReference type="ARBA" id="ARBA00022525"/>
    </source>
</evidence>
<dbReference type="InterPro" id="IPR010259">
    <property type="entry name" value="S8pro/Inhibitor_I9"/>
</dbReference>
<dbReference type="Gene3D" id="3.30.70.80">
    <property type="entry name" value="Peptidase S8 propeptide/proteinase inhibitor I9"/>
    <property type="match status" value="1"/>
</dbReference>
<dbReference type="GO" id="GO:0006508">
    <property type="term" value="P:proteolysis"/>
    <property type="evidence" value="ECO:0007669"/>
    <property type="project" value="UniProtKB-KW"/>
</dbReference>
<feature type="domain" description="SLH" evidence="13">
    <location>
        <begin position="1082"/>
        <end position="1142"/>
    </location>
</feature>
<name>A0A098EL54_9BACL</name>
<dbReference type="MEROPS" id="S08.108"/>
<keyword evidence="2" id="KW-0134">Cell wall</keyword>
<dbReference type="PANTHER" id="PTHR43806">
    <property type="entry name" value="PEPTIDASE S8"/>
    <property type="match status" value="1"/>
</dbReference>
<feature type="active site" description="Charge relay system" evidence="8 9">
    <location>
        <position position="280"/>
    </location>
</feature>
<dbReference type="InterPro" id="IPR015500">
    <property type="entry name" value="Peptidase_S8_subtilisin-rel"/>
</dbReference>
<organism evidence="14 15">
    <name type="scientific">Planococcus massiliensis</name>
    <dbReference type="NCBI Taxonomy" id="1499687"/>
    <lineage>
        <taxon>Bacteria</taxon>
        <taxon>Bacillati</taxon>
        <taxon>Bacillota</taxon>
        <taxon>Bacilli</taxon>
        <taxon>Bacillales</taxon>
        <taxon>Caryophanaceae</taxon>
        <taxon>Planococcus</taxon>
    </lineage>
</organism>
<feature type="compositionally biased region" description="Basic and acidic residues" evidence="11">
    <location>
        <begin position="248"/>
        <end position="261"/>
    </location>
</feature>
<dbReference type="PROSITE" id="PS51272">
    <property type="entry name" value="SLH"/>
    <property type="match status" value="3"/>
</dbReference>
<dbReference type="PROSITE" id="PS00136">
    <property type="entry name" value="SUBTILASE_ASP"/>
    <property type="match status" value="1"/>
</dbReference>
<feature type="domain" description="SLH" evidence="13">
    <location>
        <begin position="1018"/>
        <end position="1081"/>
    </location>
</feature>
<keyword evidence="3" id="KW-0964">Secreted</keyword>
<evidence type="ECO:0000256" key="1">
    <source>
        <dbReference type="ARBA" id="ARBA00011073"/>
    </source>
</evidence>
<dbReference type="RefSeq" id="WP_052650744.1">
    <property type="nucleotide sequence ID" value="NZ_CCXS01000001.1"/>
</dbReference>
<keyword evidence="5 12" id="KW-0732">Signal</keyword>
<dbReference type="InterPro" id="IPR050131">
    <property type="entry name" value="Peptidase_S8_subtilisin-like"/>
</dbReference>
<evidence type="ECO:0000256" key="5">
    <source>
        <dbReference type="ARBA" id="ARBA00022729"/>
    </source>
</evidence>
<dbReference type="Proteomes" id="UP000043699">
    <property type="component" value="Unassembled WGS sequence"/>
</dbReference>
<evidence type="ECO:0000256" key="2">
    <source>
        <dbReference type="ARBA" id="ARBA00022512"/>
    </source>
</evidence>
<dbReference type="PROSITE" id="PS00137">
    <property type="entry name" value="SUBTILASE_HIS"/>
    <property type="match status" value="1"/>
</dbReference>
<evidence type="ECO:0000256" key="11">
    <source>
        <dbReference type="SAM" id="MobiDB-lite"/>
    </source>
</evidence>
<dbReference type="Pfam" id="PF00395">
    <property type="entry name" value="SLH"/>
    <property type="match status" value="3"/>
</dbReference>
<feature type="signal peptide" evidence="12">
    <location>
        <begin position="1"/>
        <end position="31"/>
    </location>
</feature>
<dbReference type="Pfam" id="PF02225">
    <property type="entry name" value="PA"/>
    <property type="match status" value="1"/>
</dbReference>
<dbReference type="PANTHER" id="PTHR43806:SF65">
    <property type="entry name" value="SERINE PROTEASE APRX"/>
    <property type="match status" value="1"/>
</dbReference>
<sequence>MKKVLHVKFFSSFLSLALVLSLLVPFEAAEAAETNPYNKSARTAGDLQAQAAIIEQLQLPHRTAKLHKDLQGLSGSQKVPVIIHLSEKPIALQKGIAESAGQAFTASLESSAEVKVASQQRSAKEEMASEQISYEVGFSYKTVLNGFSATVKADDLDKLMDIDGVTLVEPDVTVRAASSGAGNAEVKPAMNVSAPFLGIEKLWAEGIDGKGISVAVIDTGIDADHPEFKGIYKGGKNFVKHSSIYTRPRADNDASETRPSERPGNLPEFDESGDPFYTSHGTHVAGIIAANGANKYKVKGVAPKVDLYAYRVLGAYGSGLNSSIVAAIEEAVKQDIDVINLSLGGGTNSETDAGSFAINNAMLAGTVAVSAPGNFGPDRGTIGTPSTARLGIAVGNTTTPESVYSGKVQIKAGLFNYSKVNKLMLNTFNADPAKQLTGSYGIVSIPGFGKANNFNGLNVKGKVALISRGDIPFVEKVKNAKNAGAVAVLIYNNSSLSEPAGASLGEGLDALPTFDLSKGDGEAIKIIIAQNAGTVSFSDFNETVVKGDDINDTSSRGPSTPNYDIKPDVMAPGTNIMSTLPMYGADNPKASYDLAYGNESGTSMAAPHIAGIAALLLQKHPDWSPFDVKVALSNTAKILDTKKYDVFAQGAGRVDPYEALHPDILAYAEDEAILDETGKRVPNVKGTITFGSLNPGTGPISITKEIRVKDMDGGGGKYTVSVDTLKTFADAKVTVDKSSFTLNGEQRIKVTLTASQNANFQLGDEALGYIRIKPESGNSKEISLPFAADFGGAPTEVKNFKMTETDLSFNGDGINDKAELSFVLTEDVKTNFIQLWNIMDPAAGVEGDGYIGYLYAASTLSAGSYRMDIDGTYIPGSGPEEKPIPDGLYTIDYMGQTVSGNPPVVSASLGPIVVKSTAPKISGVVSGGKASGKVTDKYIDYYKELTKYGTAFALNEKLKATYTVTSGGKEGAPVPIKLSTDGSFTFAITAGEKDAVTVRVEDAAGNVGKQVISGKGGTGPSGFTDTQNHWARTQIEALASRGIIAGKTATTFEPESDLTRAEFAVLLARALELPLREYEGTFKDVGVSKAWAYPGIEAAARAGIVAGKKDGSYAPDAPITREEMAVMAIRAVEFQNPSLLKNLGKPHQFSDANRIGGYAKDAVAKAYALGIITGRTGNKFDPKANTTRAETAVILYRALGKMQLLK</sequence>
<dbReference type="InterPro" id="IPR000209">
    <property type="entry name" value="Peptidase_S8/S53_dom"/>
</dbReference>
<gene>
    <name evidence="14" type="primary">vpr</name>
    <name evidence="14" type="ORF">BN1080_00926</name>
</gene>
<evidence type="ECO:0000313" key="15">
    <source>
        <dbReference type="Proteomes" id="UP000043699"/>
    </source>
</evidence>
<evidence type="ECO:0000259" key="13">
    <source>
        <dbReference type="PROSITE" id="PS51272"/>
    </source>
</evidence>
<proteinExistence type="inferred from homology"/>
<keyword evidence="4 9" id="KW-0645">Protease</keyword>
<dbReference type="InterPro" id="IPR023827">
    <property type="entry name" value="Peptidase_S8_Asp-AS"/>
</dbReference>
<dbReference type="Pfam" id="PF00082">
    <property type="entry name" value="Peptidase_S8"/>
    <property type="match status" value="1"/>
</dbReference>
<feature type="chain" id="PRO_5001934124" evidence="12">
    <location>
        <begin position="32"/>
        <end position="1206"/>
    </location>
</feature>
<evidence type="ECO:0000313" key="14">
    <source>
        <dbReference type="EMBL" id="CEG22006.1"/>
    </source>
</evidence>
<dbReference type="PRINTS" id="PR00723">
    <property type="entry name" value="SUBTILISIN"/>
</dbReference>
<dbReference type="CDD" id="cd02133">
    <property type="entry name" value="PA_C5a_like"/>
    <property type="match status" value="1"/>
</dbReference>
<feature type="region of interest" description="Disordered" evidence="11">
    <location>
        <begin position="245"/>
        <end position="275"/>
    </location>
</feature>
<accession>A0A098EL54</accession>
<dbReference type="InterPro" id="IPR046450">
    <property type="entry name" value="PA_dom_sf"/>
</dbReference>
<dbReference type="Pfam" id="PF05922">
    <property type="entry name" value="Inhibitor_I9"/>
    <property type="match status" value="1"/>
</dbReference>
<dbReference type="Gene3D" id="3.50.30.30">
    <property type="match status" value="1"/>
</dbReference>
<feature type="active site" description="Charge relay system" evidence="8 9">
    <location>
        <position position="603"/>
    </location>
</feature>
<feature type="compositionally biased region" description="Polar residues" evidence="11">
    <location>
        <begin position="552"/>
        <end position="562"/>
    </location>
</feature>
<evidence type="ECO:0000256" key="7">
    <source>
        <dbReference type="ARBA" id="ARBA00022825"/>
    </source>
</evidence>
<dbReference type="InterPro" id="IPR037045">
    <property type="entry name" value="S8pro/Inhibitor_I9_sf"/>
</dbReference>
<dbReference type="CDD" id="cd07474">
    <property type="entry name" value="Peptidases_S8_subtilisin_Vpr-like"/>
    <property type="match status" value="1"/>
</dbReference>
<dbReference type="SUPFAM" id="SSF52743">
    <property type="entry name" value="Subtilisin-like"/>
    <property type="match status" value="1"/>
</dbReference>
<evidence type="ECO:0000256" key="6">
    <source>
        <dbReference type="ARBA" id="ARBA00022801"/>
    </source>
</evidence>
<dbReference type="Gene3D" id="3.40.50.200">
    <property type="entry name" value="Peptidase S8/S53 domain"/>
    <property type="match status" value="1"/>
</dbReference>
<dbReference type="InterPro" id="IPR003137">
    <property type="entry name" value="PA_domain"/>
</dbReference>
<keyword evidence="7 9" id="KW-0720">Serine protease</keyword>
<evidence type="ECO:0000256" key="9">
    <source>
        <dbReference type="PROSITE-ProRule" id="PRU01240"/>
    </source>
</evidence>